<evidence type="ECO:0000313" key="2">
    <source>
        <dbReference type="Proteomes" id="UP000092460"/>
    </source>
</evidence>
<protein>
    <submittedName>
        <fullName evidence="1">Uncharacterized protein</fullName>
    </submittedName>
</protein>
<accession>A0A1B0AQS1</accession>
<keyword evidence="2" id="KW-1185">Reference proteome</keyword>
<proteinExistence type="predicted"/>
<evidence type="ECO:0000313" key="1">
    <source>
        <dbReference type="EnsemblMetazoa" id="GPPI005196-PA"/>
    </source>
</evidence>
<dbReference type="VEuPathDB" id="VectorBase:GPPI005196"/>
<dbReference type="AlphaFoldDB" id="A0A1B0AQS1"/>
<sequence length="123" mass="14494">MHDIKIKKENLNNKAEIKYNTKSIQMSSSFSQYQCGDNNTVTHEPKNVVKFCQSRNCSRCRWARGCVEIDLKSYSGQIYLINLLKSHAQRERNQQVHSSIMNYYTFFYFDVSLICVVKQGFYL</sequence>
<dbReference type="EMBL" id="JXJN01002022">
    <property type="status" value="NOT_ANNOTATED_CDS"/>
    <property type="molecule type" value="Genomic_DNA"/>
</dbReference>
<dbReference type="EnsemblMetazoa" id="GPPI005196-RA">
    <property type="protein sequence ID" value="GPPI005196-PA"/>
    <property type="gene ID" value="GPPI005196"/>
</dbReference>
<dbReference type="Proteomes" id="UP000092460">
    <property type="component" value="Unassembled WGS sequence"/>
</dbReference>
<organism evidence="1 2">
    <name type="scientific">Glossina palpalis gambiensis</name>
    <dbReference type="NCBI Taxonomy" id="67801"/>
    <lineage>
        <taxon>Eukaryota</taxon>
        <taxon>Metazoa</taxon>
        <taxon>Ecdysozoa</taxon>
        <taxon>Arthropoda</taxon>
        <taxon>Hexapoda</taxon>
        <taxon>Insecta</taxon>
        <taxon>Pterygota</taxon>
        <taxon>Neoptera</taxon>
        <taxon>Endopterygota</taxon>
        <taxon>Diptera</taxon>
        <taxon>Brachycera</taxon>
        <taxon>Muscomorpha</taxon>
        <taxon>Hippoboscoidea</taxon>
        <taxon>Glossinidae</taxon>
        <taxon>Glossina</taxon>
    </lineage>
</organism>
<reference evidence="1" key="2">
    <citation type="submission" date="2020-05" db="UniProtKB">
        <authorList>
            <consortium name="EnsemblMetazoa"/>
        </authorList>
    </citation>
    <scope>IDENTIFICATION</scope>
    <source>
        <strain evidence="1">IAEA</strain>
    </source>
</reference>
<name>A0A1B0AQS1_9MUSC</name>
<reference evidence="2" key="1">
    <citation type="submission" date="2015-01" db="EMBL/GenBank/DDBJ databases">
        <authorList>
            <person name="Aksoy S."/>
            <person name="Warren W."/>
            <person name="Wilson R.K."/>
        </authorList>
    </citation>
    <scope>NUCLEOTIDE SEQUENCE [LARGE SCALE GENOMIC DNA]</scope>
    <source>
        <strain evidence="2">IAEA</strain>
    </source>
</reference>